<comment type="caution">
    <text evidence="7">Lacks conserved residue(s) required for the propagation of feature annotation.</text>
</comment>
<dbReference type="GO" id="GO:0005524">
    <property type="term" value="F:ATP binding"/>
    <property type="evidence" value="ECO:0007669"/>
    <property type="project" value="UniProtKB-UniRule"/>
</dbReference>
<evidence type="ECO:0000259" key="8">
    <source>
        <dbReference type="Pfam" id="PF00749"/>
    </source>
</evidence>
<dbReference type="EMBL" id="CP114014">
    <property type="protein sequence ID" value="XAY05473.1"/>
    <property type="molecule type" value="Genomic_DNA"/>
</dbReference>
<evidence type="ECO:0000259" key="9">
    <source>
        <dbReference type="Pfam" id="PF19269"/>
    </source>
</evidence>
<name>A0AAU7AVI1_9ACTN</name>
<comment type="similarity">
    <text evidence="1 7">Belongs to the class-I aminoacyl-tRNA synthetase family. Glutamate--tRNA ligase type 1 subfamily.</text>
</comment>
<reference evidence="10" key="1">
    <citation type="submission" date="2022-12" db="EMBL/GenBank/DDBJ databases">
        <title>Paraconexibacter alkalitolerans sp. nov. and Baekduia alba sp. nov., isolated from soil and emended description of the genera Paraconexibacter (Chun et al., 2020) and Baekduia (An et al., 2020).</title>
        <authorList>
            <person name="Vieira S."/>
            <person name="Huber K.J."/>
            <person name="Geppert A."/>
            <person name="Wolf J."/>
            <person name="Neumann-Schaal M."/>
            <person name="Muesken M."/>
            <person name="Overmann J."/>
        </authorList>
    </citation>
    <scope>NUCLEOTIDE SEQUENCE</scope>
    <source>
        <strain evidence="10">AEG42_29</strain>
    </source>
</reference>
<dbReference type="InterPro" id="IPR049940">
    <property type="entry name" value="GluQ/Sye"/>
</dbReference>
<dbReference type="InterPro" id="IPR014729">
    <property type="entry name" value="Rossmann-like_a/b/a_fold"/>
</dbReference>
<dbReference type="InterPro" id="IPR000924">
    <property type="entry name" value="Glu/Gln-tRNA-synth"/>
</dbReference>
<dbReference type="InterPro" id="IPR008925">
    <property type="entry name" value="aa_tRNA-synth_I_cd-bd_sf"/>
</dbReference>
<keyword evidence="7" id="KW-0963">Cytoplasm</keyword>
<dbReference type="GO" id="GO:0005829">
    <property type="term" value="C:cytosol"/>
    <property type="evidence" value="ECO:0007669"/>
    <property type="project" value="TreeGrafter"/>
</dbReference>
<comment type="catalytic activity">
    <reaction evidence="7">
        <text>tRNA(Glu) + L-glutamate + ATP = L-glutamyl-tRNA(Glu) + AMP + diphosphate</text>
        <dbReference type="Rhea" id="RHEA:23540"/>
        <dbReference type="Rhea" id="RHEA-COMP:9663"/>
        <dbReference type="Rhea" id="RHEA-COMP:9680"/>
        <dbReference type="ChEBI" id="CHEBI:29985"/>
        <dbReference type="ChEBI" id="CHEBI:30616"/>
        <dbReference type="ChEBI" id="CHEBI:33019"/>
        <dbReference type="ChEBI" id="CHEBI:78442"/>
        <dbReference type="ChEBI" id="CHEBI:78520"/>
        <dbReference type="ChEBI" id="CHEBI:456215"/>
        <dbReference type="EC" id="6.1.1.17"/>
    </reaction>
</comment>
<dbReference type="SUPFAM" id="SSF52374">
    <property type="entry name" value="Nucleotidylyl transferase"/>
    <property type="match status" value="1"/>
</dbReference>
<dbReference type="PANTHER" id="PTHR43311:SF2">
    <property type="entry name" value="GLUTAMATE--TRNA LIGASE, MITOCHONDRIAL-RELATED"/>
    <property type="match status" value="1"/>
</dbReference>
<evidence type="ECO:0000256" key="5">
    <source>
        <dbReference type="ARBA" id="ARBA00022917"/>
    </source>
</evidence>
<comment type="function">
    <text evidence="7">Catalyzes the attachment of glutamate to tRNA(Glu) in a two-step reaction: glutamate is first activated by ATP to form Glu-AMP and then transferred to the acceptor end of tRNA(Glu).</text>
</comment>
<keyword evidence="4 7" id="KW-0067">ATP-binding</keyword>
<dbReference type="NCBIfam" id="TIGR00464">
    <property type="entry name" value="gltX_bact"/>
    <property type="match status" value="1"/>
</dbReference>
<evidence type="ECO:0000256" key="7">
    <source>
        <dbReference type="HAMAP-Rule" id="MF_00022"/>
    </source>
</evidence>
<accession>A0AAU7AVI1</accession>
<organism evidence="10">
    <name type="scientific">Paraconexibacter sp. AEG42_29</name>
    <dbReference type="NCBI Taxonomy" id="2997339"/>
    <lineage>
        <taxon>Bacteria</taxon>
        <taxon>Bacillati</taxon>
        <taxon>Actinomycetota</taxon>
        <taxon>Thermoleophilia</taxon>
        <taxon>Solirubrobacterales</taxon>
        <taxon>Paraconexibacteraceae</taxon>
        <taxon>Paraconexibacter</taxon>
    </lineage>
</organism>
<keyword evidence="5 7" id="KW-0648">Protein biosynthesis</keyword>
<dbReference type="EC" id="6.1.1.17" evidence="7"/>
<sequence>MRVRFAPSPTGALHIGGARAALYNWLMARGSEGTMVLRIEDTDRERSTPENVEQILDALRWLQIDWDEGPISQVSRSGRHEEVLQQLLDGGHAYRSTATGDDVKAYKAEHGADKGFRGTAEPEGAVRLRIPDDGATVVHDLVRGDTTFQHVHLDDPVIARADGTALYNFAVAVDDADAGITHVVRGEDHLSNTPKQLLVYVAMGIDPPLFAHLPLLHGPDGKKLSKRHGAASVQELRDAGYLPAAIRNYIALLGWGDTDDETLISTDELVARFDVGRVSKNPAQFDEKKLRWMNGRYLRELSLDELTAELEAFTGRTGLRDAVEISREKIQTLADFWPLAGFIFDGPATDDEKARAKWLTDAGRESLTAAHAALSGIDTWAHEPIENALQELLAAREAKPKDVFQPIRVALAGTAVSPGIFETLTVLGREESLRRIADAAG</sequence>
<evidence type="ECO:0000256" key="4">
    <source>
        <dbReference type="ARBA" id="ARBA00022840"/>
    </source>
</evidence>
<dbReference type="Gene3D" id="1.10.10.350">
    <property type="match status" value="1"/>
</dbReference>
<dbReference type="GO" id="GO:0008270">
    <property type="term" value="F:zinc ion binding"/>
    <property type="evidence" value="ECO:0007669"/>
    <property type="project" value="InterPro"/>
</dbReference>
<dbReference type="GO" id="GO:0000049">
    <property type="term" value="F:tRNA binding"/>
    <property type="evidence" value="ECO:0007669"/>
    <property type="project" value="InterPro"/>
</dbReference>
<comment type="subunit">
    <text evidence="7">Monomer.</text>
</comment>
<dbReference type="InterPro" id="IPR045462">
    <property type="entry name" value="aa-tRNA-synth_I_cd-bd"/>
</dbReference>
<dbReference type="InterPro" id="IPR033910">
    <property type="entry name" value="GluRS_core"/>
</dbReference>
<comment type="subcellular location">
    <subcellularLocation>
        <location evidence="7">Cytoplasm</location>
    </subcellularLocation>
</comment>
<feature type="domain" description="Glutamyl/glutaminyl-tRNA synthetase class Ib catalytic" evidence="8">
    <location>
        <begin position="2"/>
        <end position="292"/>
    </location>
</feature>
<dbReference type="GO" id="GO:0004818">
    <property type="term" value="F:glutamate-tRNA ligase activity"/>
    <property type="evidence" value="ECO:0007669"/>
    <property type="project" value="UniProtKB-UniRule"/>
</dbReference>
<evidence type="ECO:0000313" key="10">
    <source>
        <dbReference type="EMBL" id="XAY05473.1"/>
    </source>
</evidence>
<dbReference type="PROSITE" id="PS00178">
    <property type="entry name" value="AA_TRNA_LIGASE_I"/>
    <property type="match status" value="1"/>
</dbReference>
<dbReference type="SUPFAM" id="SSF48163">
    <property type="entry name" value="An anticodon-binding domain of class I aminoacyl-tRNA synthetases"/>
    <property type="match status" value="1"/>
</dbReference>
<dbReference type="Pfam" id="PF00749">
    <property type="entry name" value="tRNA-synt_1c"/>
    <property type="match status" value="1"/>
</dbReference>
<evidence type="ECO:0000256" key="6">
    <source>
        <dbReference type="ARBA" id="ARBA00023146"/>
    </source>
</evidence>
<protein>
    <recommendedName>
        <fullName evidence="7">Glutamate--tRNA ligase</fullName>
        <ecNumber evidence="7">6.1.1.17</ecNumber>
    </recommendedName>
    <alternativeName>
        <fullName evidence="7">Glutamyl-tRNA synthetase</fullName>
        <shortName evidence="7">GluRS</shortName>
    </alternativeName>
</protein>
<dbReference type="HAMAP" id="MF_00022">
    <property type="entry name" value="Glu_tRNA_synth_type1"/>
    <property type="match status" value="1"/>
</dbReference>
<keyword evidence="2 7" id="KW-0436">Ligase</keyword>
<feature type="short sequence motif" description="'HIGH' region" evidence="7">
    <location>
        <begin position="7"/>
        <end position="17"/>
    </location>
</feature>
<feature type="domain" description="Aminoacyl-tRNA synthetase class I anticodon-binding" evidence="9">
    <location>
        <begin position="306"/>
        <end position="439"/>
    </location>
</feature>
<dbReference type="PRINTS" id="PR00987">
    <property type="entry name" value="TRNASYNTHGLU"/>
</dbReference>
<dbReference type="RefSeq" id="WP_354701981.1">
    <property type="nucleotide sequence ID" value="NZ_CP114014.1"/>
</dbReference>
<dbReference type="Pfam" id="PF19269">
    <property type="entry name" value="Anticodon_2"/>
    <property type="match status" value="1"/>
</dbReference>
<evidence type="ECO:0000256" key="3">
    <source>
        <dbReference type="ARBA" id="ARBA00022741"/>
    </source>
</evidence>
<dbReference type="CDD" id="cd00808">
    <property type="entry name" value="GluRS_core"/>
    <property type="match status" value="1"/>
</dbReference>
<evidence type="ECO:0000256" key="1">
    <source>
        <dbReference type="ARBA" id="ARBA00007894"/>
    </source>
</evidence>
<dbReference type="InterPro" id="IPR020058">
    <property type="entry name" value="Glu/Gln-tRNA-synth_Ib_cat-dom"/>
</dbReference>
<feature type="short sequence motif" description="'KMSKS' region" evidence="7">
    <location>
        <begin position="223"/>
        <end position="227"/>
    </location>
</feature>
<keyword evidence="3 7" id="KW-0547">Nucleotide-binding</keyword>
<dbReference type="AlphaFoldDB" id="A0AAU7AVI1"/>
<dbReference type="KEGG" id="parq:DSM112329_02326"/>
<feature type="binding site" evidence="7">
    <location>
        <position position="226"/>
    </location>
    <ligand>
        <name>ATP</name>
        <dbReference type="ChEBI" id="CHEBI:30616"/>
    </ligand>
</feature>
<dbReference type="PANTHER" id="PTHR43311">
    <property type="entry name" value="GLUTAMATE--TRNA LIGASE"/>
    <property type="match status" value="1"/>
</dbReference>
<dbReference type="InterPro" id="IPR001412">
    <property type="entry name" value="aa-tRNA-synth_I_CS"/>
</dbReference>
<gene>
    <name evidence="10" type="primary">gltX1_1</name>
    <name evidence="7" type="synonym">gltX</name>
    <name evidence="10" type="ORF">DSM112329_02326</name>
</gene>
<dbReference type="InterPro" id="IPR004527">
    <property type="entry name" value="Glu-tRNA-ligase_bac/mito"/>
</dbReference>
<dbReference type="Gene3D" id="3.40.50.620">
    <property type="entry name" value="HUPs"/>
    <property type="match status" value="1"/>
</dbReference>
<evidence type="ECO:0000256" key="2">
    <source>
        <dbReference type="ARBA" id="ARBA00022598"/>
    </source>
</evidence>
<proteinExistence type="inferred from homology"/>
<dbReference type="InterPro" id="IPR020751">
    <property type="entry name" value="aa-tRNA-synth_I_codon-bd_sub2"/>
</dbReference>
<keyword evidence="6 7" id="KW-0030">Aminoacyl-tRNA synthetase</keyword>
<dbReference type="GO" id="GO:0006424">
    <property type="term" value="P:glutamyl-tRNA aminoacylation"/>
    <property type="evidence" value="ECO:0007669"/>
    <property type="project" value="UniProtKB-UniRule"/>
</dbReference>